<protein>
    <submittedName>
        <fullName evidence="3">Alkaline phosphatase</fullName>
    </submittedName>
</protein>
<dbReference type="Gene3D" id="2.60.40.380">
    <property type="entry name" value="Purple acid phosphatase-like, N-terminal"/>
    <property type="match status" value="1"/>
</dbReference>
<dbReference type="Proteomes" id="UP000028702">
    <property type="component" value="Unassembled WGS sequence"/>
</dbReference>
<evidence type="ECO:0000259" key="1">
    <source>
        <dbReference type="Pfam" id="PF09423"/>
    </source>
</evidence>
<comment type="caution">
    <text evidence="3">The sequence shown here is derived from an EMBL/GenBank/DDBJ whole genome shotgun (WGS) entry which is preliminary data.</text>
</comment>
<dbReference type="STRING" id="1333998.M2A_0476"/>
<dbReference type="AlphaFoldDB" id="A0A081B7F9"/>
<dbReference type="InterPro" id="IPR032093">
    <property type="entry name" value="PhoD_N"/>
</dbReference>
<organism evidence="3 4">
    <name type="scientific">Tepidicaulis marinus</name>
    <dbReference type="NCBI Taxonomy" id="1333998"/>
    <lineage>
        <taxon>Bacteria</taxon>
        <taxon>Pseudomonadati</taxon>
        <taxon>Pseudomonadota</taxon>
        <taxon>Alphaproteobacteria</taxon>
        <taxon>Hyphomicrobiales</taxon>
        <taxon>Parvibaculaceae</taxon>
        <taxon>Tepidicaulis</taxon>
    </lineage>
</organism>
<dbReference type="RefSeq" id="WP_197052816.1">
    <property type="nucleotide sequence ID" value="NZ_BBIO01000002.1"/>
</dbReference>
<dbReference type="CDD" id="cd07389">
    <property type="entry name" value="MPP_PhoD"/>
    <property type="match status" value="1"/>
</dbReference>
<dbReference type="EMBL" id="BBIO01000002">
    <property type="protein sequence ID" value="GAK43977.1"/>
    <property type="molecule type" value="Genomic_DNA"/>
</dbReference>
<dbReference type="Pfam" id="PF09423">
    <property type="entry name" value="PhoD"/>
    <property type="match status" value="1"/>
</dbReference>
<feature type="domain" description="Phospholipase D N-terminal" evidence="2">
    <location>
        <begin position="48"/>
        <end position="139"/>
    </location>
</feature>
<dbReference type="PANTHER" id="PTHR43606:SF2">
    <property type="entry name" value="ALKALINE PHOSPHATASE FAMILY PROTEIN (AFU_ORTHOLOGUE AFUA_5G03860)"/>
    <property type="match status" value="1"/>
</dbReference>
<gene>
    <name evidence="3" type="ORF">M2A_0476</name>
</gene>
<sequence length="696" mass="76234">MRDISRRRFLKWFLAGAGAYAGMAALPFTPRFSAALAEPGLGLYHFPQGLASGDPQPDALMLWTRVEALSGADDPIDLYVQVSEQEDFSNVVIEQALRALSEADHTVRFFAQGLKPDTRYFYRFFAGPDVTPFIGRSRTAPEPGSKRPVRFAIASCQNYEQGYFSAWRHLVREDRRVPEEAQIDFVLHLGDFIYEVTGDVPMDRTPARLVPKLPDGSPPWVPDGTRTWWQPGAQAAVTLADYRHLYKVYLSDPDLQAARARFPFICTWDDHEFTNDAWQAHDTYFGEGEPAQRRKVAANRAWFEFIPAILSDGPGIGGVENAATDFVDAAVEDAPFETYDDAYLFDGDNKTALETLTIYRAFSWGSLADLIVTDTRSYRSPPVVSGAVEALLAEAPLPPVDIVKTLDAGRTANNGAPPETITYKETSIPNPRRAAPPGTCLGAQQKAWFKEVMKQSGARWKIWANSIPALPLRLNLGSIPFAGLDTGYLGTDAWQGYPGELTELMGYLREEKIANVVSCAGDYHTHAAGRLPVDPDAEKTEFAAVEFAVTSISSGNLYEGVEARSRGSESLRRLVVYETPEGPVENWNNSLVNGVLAGLAASVTGSPNVSGVFASKSANPGLNFLDSNSHGYGLVDLTEEEISVRLINVGDVSRDEGPEGTELLRTALLRVPAWKEGEEPAEFSPAIQGAPLFPFA</sequence>
<dbReference type="InterPro" id="IPR018946">
    <property type="entry name" value="PhoD-like_MPP"/>
</dbReference>
<accession>A0A081B7F9</accession>
<dbReference type="Gene3D" id="3.60.21.70">
    <property type="entry name" value="PhoD-like phosphatase"/>
    <property type="match status" value="1"/>
</dbReference>
<dbReference type="InterPro" id="IPR052900">
    <property type="entry name" value="Phospholipid_Metab_Enz"/>
</dbReference>
<keyword evidence="4" id="KW-1185">Reference proteome</keyword>
<dbReference type="PROSITE" id="PS51318">
    <property type="entry name" value="TAT"/>
    <property type="match status" value="1"/>
</dbReference>
<proteinExistence type="predicted"/>
<dbReference type="InterPro" id="IPR029052">
    <property type="entry name" value="Metallo-depent_PP-like"/>
</dbReference>
<feature type="domain" description="PhoD-like phosphatase metallophosphatase" evidence="1">
    <location>
        <begin position="151"/>
        <end position="596"/>
    </location>
</feature>
<dbReference type="InterPro" id="IPR038607">
    <property type="entry name" value="PhoD-like_sf"/>
</dbReference>
<dbReference type="Pfam" id="PF16655">
    <property type="entry name" value="PhoD_N"/>
    <property type="match status" value="1"/>
</dbReference>
<dbReference type="eggNOG" id="COG3540">
    <property type="taxonomic scope" value="Bacteria"/>
</dbReference>
<name>A0A081B7F9_9HYPH</name>
<reference evidence="3 4" key="1">
    <citation type="submission" date="2014-07" db="EMBL/GenBank/DDBJ databases">
        <title>Tepidicaulis marinum gen. nov., sp. nov., a novel marine bacterium denitrifying nitrate to nitrous oxide strictly under microaerobic conditions.</title>
        <authorList>
            <person name="Takeuchi M."/>
            <person name="Yamagishi T."/>
            <person name="Kamagata Y."/>
            <person name="Oshima K."/>
            <person name="Hattori M."/>
            <person name="Katayama T."/>
            <person name="Hanada S."/>
            <person name="Tamaki H."/>
            <person name="Marumo K."/>
            <person name="Maeda H."/>
            <person name="Nedachi M."/>
            <person name="Iwasaki W."/>
            <person name="Suwa Y."/>
            <person name="Sakata S."/>
        </authorList>
    </citation>
    <scope>NUCLEOTIDE SEQUENCE [LARGE SCALE GENOMIC DNA]</scope>
    <source>
        <strain evidence="3 4">MA2</strain>
    </source>
</reference>
<dbReference type="PANTHER" id="PTHR43606">
    <property type="entry name" value="PHOSPHATASE, PUTATIVE (AFU_ORTHOLOGUE AFUA_6G08710)-RELATED"/>
    <property type="match status" value="1"/>
</dbReference>
<dbReference type="InterPro" id="IPR006311">
    <property type="entry name" value="TAT_signal"/>
</dbReference>
<evidence type="ECO:0000313" key="3">
    <source>
        <dbReference type="EMBL" id="GAK43977.1"/>
    </source>
</evidence>
<evidence type="ECO:0000259" key="2">
    <source>
        <dbReference type="Pfam" id="PF16655"/>
    </source>
</evidence>
<evidence type="ECO:0000313" key="4">
    <source>
        <dbReference type="Proteomes" id="UP000028702"/>
    </source>
</evidence>
<dbReference type="SUPFAM" id="SSF56300">
    <property type="entry name" value="Metallo-dependent phosphatases"/>
    <property type="match status" value="1"/>
</dbReference>